<dbReference type="Proteomes" id="UP000288805">
    <property type="component" value="Unassembled WGS sequence"/>
</dbReference>
<dbReference type="InterPro" id="IPR002156">
    <property type="entry name" value="RNaseH_domain"/>
</dbReference>
<dbReference type="CDD" id="cd09279">
    <property type="entry name" value="RNase_HI_like"/>
    <property type="match status" value="1"/>
</dbReference>
<proteinExistence type="predicted"/>
<dbReference type="EMBL" id="QGNW01001920">
    <property type="protein sequence ID" value="RVW28054.1"/>
    <property type="molecule type" value="Genomic_DNA"/>
</dbReference>
<dbReference type="InterPro" id="IPR036397">
    <property type="entry name" value="RNaseH_sf"/>
</dbReference>
<dbReference type="SUPFAM" id="SSF56672">
    <property type="entry name" value="DNA/RNA polymerases"/>
    <property type="match status" value="1"/>
</dbReference>
<feature type="domain" description="RNase H type-1" evidence="2">
    <location>
        <begin position="153"/>
        <end position="278"/>
    </location>
</feature>
<dbReference type="PANTHER" id="PTHR48475:SF2">
    <property type="entry name" value="RIBONUCLEASE H"/>
    <property type="match status" value="1"/>
</dbReference>
<evidence type="ECO:0000259" key="2">
    <source>
        <dbReference type="PROSITE" id="PS50879"/>
    </source>
</evidence>
<dbReference type="AlphaFoldDB" id="A0A438CXX5"/>
<reference evidence="3 4" key="1">
    <citation type="journal article" date="2018" name="PLoS Genet.">
        <title>Population sequencing reveals clonal diversity and ancestral inbreeding in the grapevine cultivar Chardonnay.</title>
        <authorList>
            <person name="Roach M.J."/>
            <person name="Johnson D.L."/>
            <person name="Bohlmann J."/>
            <person name="van Vuuren H.J."/>
            <person name="Jones S.J."/>
            <person name="Pretorius I.S."/>
            <person name="Schmidt S.A."/>
            <person name="Borneman A.R."/>
        </authorList>
    </citation>
    <scope>NUCLEOTIDE SEQUENCE [LARGE SCALE GENOMIC DNA]</scope>
    <source>
        <strain evidence="4">cv. Chardonnay</strain>
        <tissue evidence="3">Leaf</tissue>
    </source>
</reference>
<dbReference type="Gene3D" id="3.30.420.10">
    <property type="entry name" value="Ribonuclease H-like superfamily/Ribonuclease H"/>
    <property type="match status" value="1"/>
</dbReference>
<dbReference type="Gene3D" id="3.30.70.270">
    <property type="match status" value="1"/>
</dbReference>
<dbReference type="InterPro" id="IPR043128">
    <property type="entry name" value="Rev_trsase/Diguanyl_cyclase"/>
</dbReference>
<dbReference type="PANTHER" id="PTHR48475">
    <property type="entry name" value="RIBONUCLEASE H"/>
    <property type="match status" value="1"/>
</dbReference>
<dbReference type="FunFam" id="3.30.70.270:FF:000003">
    <property type="entry name" value="Transposon Ty3-G Gag-Pol polyprotein"/>
    <property type="match status" value="1"/>
</dbReference>
<protein>
    <submittedName>
        <fullName evidence="3">Retrovirus-related Pol polyprotein from transposon 297</fullName>
    </submittedName>
</protein>
<evidence type="ECO:0000313" key="4">
    <source>
        <dbReference type="Proteomes" id="UP000288805"/>
    </source>
</evidence>
<evidence type="ECO:0000313" key="3">
    <source>
        <dbReference type="EMBL" id="RVW28054.1"/>
    </source>
</evidence>
<organism evidence="3 4">
    <name type="scientific">Vitis vinifera</name>
    <name type="common">Grape</name>
    <dbReference type="NCBI Taxonomy" id="29760"/>
    <lineage>
        <taxon>Eukaryota</taxon>
        <taxon>Viridiplantae</taxon>
        <taxon>Streptophyta</taxon>
        <taxon>Embryophyta</taxon>
        <taxon>Tracheophyta</taxon>
        <taxon>Spermatophyta</taxon>
        <taxon>Magnoliopsida</taxon>
        <taxon>eudicotyledons</taxon>
        <taxon>Gunneridae</taxon>
        <taxon>Pentapetalae</taxon>
        <taxon>rosids</taxon>
        <taxon>Vitales</taxon>
        <taxon>Vitaceae</taxon>
        <taxon>Viteae</taxon>
        <taxon>Vitis</taxon>
    </lineage>
</organism>
<dbReference type="Pfam" id="PF13456">
    <property type="entry name" value="RVT_3"/>
    <property type="match status" value="1"/>
</dbReference>
<evidence type="ECO:0000259" key="1">
    <source>
        <dbReference type="PROSITE" id="PS50878"/>
    </source>
</evidence>
<dbReference type="PROSITE" id="PS50878">
    <property type="entry name" value="RT_POL"/>
    <property type="match status" value="1"/>
</dbReference>
<feature type="domain" description="Reverse transcriptase" evidence="1">
    <location>
        <begin position="1"/>
        <end position="82"/>
    </location>
</feature>
<name>A0A438CXX5_VITVI</name>
<dbReference type="GO" id="GO:0004523">
    <property type="term" value="F:RNA-DNA hybrid ribonuclease activity"/>
    <property type="evidence" value="ECO:0007669"/>
    <property type="project" value="InterPro"/>
</dbReference>
<dbReference type="CDD" id="cd01647">
    <property type="entry name" value="RT_LTR"/>
    <property type="match status" value="1"/>
</dbReference>
<sequence>MPFELKNASATYQRLMTKIFKPLVGSTVEVYIDDIVVKSKTRGEHALHLQEVFHLLRKYGMKLNPSKCTFGVSVGKFLGFMVSQRGIEVSPDQVKQSWKHHPPRAKRKAVSEWAISAVLFRCPSHKEQKPIYYVSRALVDVETRPTQHKEPREEEWWTLRVDGASRSSGSGVGLLLQSPTGEQLEQAIQLGFPASNNETEYEAILSGLDLALALSVSRFRVYSDSQLVVRHVQKEYEAKDERMTRYLTKVRDTLQRFAEWTIEKIKRTDNGRADSLVG</sequence>
<dbReference type="InterPro" id="IPR043502">
    <property type="entry name" value="DNA/RNA_pol_sf"/>
</dbReference>
<gene>
    <name evidence="3" type="primary">pol_1092</name>
    <name evidence="3" type="ORF">CK203_097982</name>
</gene>
<dbReference type="GO" id="GO:0003676">
    <property type="term" value="F:nucleic acid binding"/>
    <property type="evidence" value="ECO:0007669"/>
    <property type="project" value="InterPro"/>
</dbReference>
<comment type="caution">
    <text evidence="3">The sequence shown here is derived from an EMBL/GenBank/DDBJ whole genome shotgun (WGS) entry which is preliminary data.</text>
</comment>
<accession>A0A438CXX5</accession>
<dbReference type="Pfam" id="PF00078">
    <property type="entry name" value="RVT_1"/>
    <property type="match status" value="1"/>
</dbReference>
<dbReference type="PROSITE" id="PS50879">
    <property type="entry name" value="RNASE_H_1"/>
    <property type="match status" value="1"/>
</dbReference>
<dbReference type="InterPro" id="IPR000477">
    <property type="entry name" value="RT_dom"/>
</dbReference>